<comment type="caution">
    <text evidence="6">The sequence shown here is derived from an EMBL/GenBank/DDBJ whole genome shotgun (WGS) entry which is preliminary data.</text>
</comment>
<dbReference type="GO" id="GO:0046982">
    <property type="term" value="F:protein heterodimerization activity"/>
    <property type="evidence" value="ECO:0007669"/>
    <property type="project" value="InterPro"/>
</dbReference>
<comment type="similarity">
    <text evidence="2">Belongs to the histone H2B family.</text>
</comment>
<dbReference type="Proteomes" id="UP001085076">
    <property type="component" value="Miscellaneous, Linkage group lg07"/>
</dbReference>
<sequence length="190" mass="21155">MAPRRKVVGTLVKKTTKKIVEETLQVAVLDSQETQEEEEAVITHNEDNTTKVNVVVLVTQKEKSKSNDISEKEKHEDKKEKKKRKKKRRRIENGGEGGYKRYVFRVLKQVHPGMGASSRAMTVLDGMMSDMFERIAEEAARLGKYSGKATLSSREIHGAVRLVLPGELGKHAVAEGTKAVSNYMSATSVS</sequence>
<evidence type="ECO:0000259" key="5">
    <source>
        <dbReference type="Pfam" id="PF00125"/>
    </source>
</evidence>
<dbReference type="InterPro" id="IPR009072">
    <property type="entry name" value="Histone-fold"/>
</dbReference>
<dbReference type="FunFam" id="1.10.20.10:FF:000043">
    <property type="entry name" value="Histone H2B"/>
    <property type="match status" value="1"/>
</dbReference>
<dbReference type="GO" id="GO:0005634">
    <property type="term" value="C:nucleus"/>
    <property type="evidence" value="ECO:0007669"/>
    <property type="project" value="UniProtKB-ARBA"/>
</dbReference>
<dbReference type="InterPro" id="IPR000558">
    <property type="entry name" value="Histone_H2B"/>
</dbReference>
<feature type="domain" description="Core Histone H2A/H2B/H3" evidence="5">
    <location>
        <begin position="80"/>
        <end position="162"/>
    </location>
</feature>
<dbReference type="SUPFAM" id="SSF47113">
    <property type="entry name" value="Histone-fold"/>
    <property type="match status" value="1"/>
</dbReference>
<dbReference type="EMBL" id="JAGGNH010000007">
    <property type="protein sequence ID" value="KAJ0967140.1"/>
    <property type="molecule type" value="Genomic_DNA"/>
</dbReference>
<name>A0A9D5H8G7_9LILI</name>
<dbReference type="OrthoDB" id="1913820at2759"/>
<proteinExistence type="inferred from homology"/>
<dbReference type="PRINTS" id="PR00621">
    <property type="entry name" value="HISTONEH2B"/>
</dbReference>
<dbReference type="PANTHER" id="PTHR23428">
    <property type="entry name" value="HISTONE H2B"/>
    <property type="match status" value="1"/>
</dbReference>
<dbReference type="GO" id="GO:0003677">
    <property type="term" value="F:DNA binding"/>
    <property type="evidence" value="ECO:0007669"/>
    <property type="project" value="InterPro"/>
</dbReference>
<dbReference type="InterPro" id="IPR007125">
    <property type="entry name" value="H2A/H2B/H3"/>
</dbReference>
<feature type="compositionally biased region" description="Basic and acidic residues" evidence="4">
    <location>
        <begin position="63"/>
        <end position="79"/>
    </location>
</feature>
<reference evidence="6" key="2">
    <citation type="journal article" date="2022" name="Hortic Res">
        <title>The genome of Dioscorea zingiberensis sheds light on the biosynthesis, origin and evolution of the medicinally important diosgenin saponins.</title>
        <authorList>
            <person name="Li Y."/>
            <person name="Tan C."/>
            <person name="Li Z."/>
            <person name="Guo J."/>
            <person name="Li S."/>
            <person name="Chen X."/>
            <person name="Wang C."/>
            <person name="Dai X."/>
            <person name="Yang H."/>
            <person name="Song W."/>
            <person name="Hou L."/>
            <person name="Xu J."/>
            <person name="Tong Z."/>
            <person name="Xu A."/>
            <person name="Yuan X."/>
            <person name="Wang W."/>
            <person name="Yang Q."/>
            <person name="Chen L."/>
            <person name="Sun Z."/>
            <person name="Wang K."/>
            <person name="Pan B."/>
            <person name="Chen J."/>
            <person name="Bao Y."/>
            <person name="Liu F."/>
            <person name="Qi X."/>
            <person name="Gang D.R."/>
            <person name="Wen J."/>
            <person name="Li J."/>
        </authorList>
    </citation>
    <scope>NUCLEOTIDE SEQUENCE</scope>
    <source>
        <strain evidence="6">Dzin_1.0</strain>
    </source>
</reference>
<dbReference type="CDD" id="cd22910">
    <property type="entry name" value="HFD_H2B"/>
    <property type="match status" value="1"/>
</dbReference>
<organism evidence="6 7">
    <name type="scientific">Dioscorea zingiberensis</name>
    <dbReference type="NCBI Taxonomy" id="325984"/>
    <lineage>
        <taxon>Eukaryota</taxon>
        <taxon>Viridiplantae</taxon>
        <taxon>Streptophyta</taxon>
        <taxon>Embryophyta</taxon>
        <taxon>Tracheophyta</taxon>
        <taxon>Spermatophyta</taxon>
        <taxon>Magnoliopsida</taxon>
        <taxon>Liliopsida</taxon>
        <taxon>Dioscoreales</taxon>
        <taxon>Dioscoreaceae</taxon>
        <taxon>Dioscorea</taxon>
    </lineage>
</organism>
<evidence type="ECO:0000256" key="1">
    <source>
        <dbReference type="ARBA" id="ARBA00002001"/>
    </source>
</evidence>
<evidence type="ECO:0000256" key="4">
    <source>
        <dbReference type="SAM" id="MobiDB-lite"/>
    </source>
</evidence>
<dbReference type="SMART" id="SM00427">
    <property type="entry name" value="H2B"/>
    <property type="match status" value="1"/>
</dbReference>
<keyword evidence="7" id="KW-1185">Reference proteome</keyword>
<feature type="compositionally biased region" description="Basic residues" evidence="4">
    <location>
        <begin position="80"/>
        <end position="90"/>
    </location>
</feature>
<comment type="function">
    <text evidence="1">Core component of nucleosome. Nucleosomes wrap and compact DNA into chromatin, limiting DNA accessibility to the cellular machineries which require DNA as a template. Histones thereby play a central role in transcription regulation, DNA repair, DNA replication and chromosomal stability. DNA accessibility is regulated via a complex set of post-translational modifications of histones, also called histone code, and nucleosome remodeling.</text>
</comment>
<reference evidence="6" key="1">
    <citation type="submission" date="2021-03" db="EMBL/GenBank/DDBJ databases">
        <authorList>
            <person name="Li Z."/>
            <person name="Yang C."/>
        </authorList>
    </citation>
    <scope>NUCLEOTIDE SEQUENCE</scope>
    <source>
        <strain evidence="6">Dzin_1.0</strain>
        <tissue evidence="6">Leaf</tissue>
    </source>
</reference>
<accession>A0A9D5H8G7</accession>
<dbReference type="GO" id="GO:0030527">
    <property type="term" value="F:structural constituent of chromatin"/>
    <property type="evidence" value="ECO:0007669"/>
    <property type="project" value="InterPro"/>
</dbReference>
<comment type="subunit">
    <text evidence="3">The nucleosome is a histone octamer containing two molecules each of H2A, H2B, H3 and H4 assembled in one H3-H4 heterotetramer and two H2A-H2B heterodimers. The octamer wraps approximately 147 bp of DNA.</text>
</comment>
<evidence type="ECO:0000256" key="2">
    <source>
        <dbReference type="ARBA" id="ARBA00006846"/>
    </source>
</evidence>
<dbReference type="Pfam" id="PF00125">
    <property type="entry name" value="Histone"/>
    <property type="match status" value="1"/>
</dbReference>
<protein>
    <recommendedName>
        <fullName evidence="5">Core Histone H2A/H2B/H3 domain-containing protein</fullName>
    </recommendedName>
</protein>
<evidence type="ECO:0000313" key="7">
    <source>
        <dbReference type="Proteomes" id="UP001085076"/>
    </source>
</evidence>
<gene>
    <name evidence="6" type="ORF">J5N97_024057</name>
</gene>
<evidence type="ECO:0000256" key="3">
    <source>
        <dbReference type="ARBA" id="ARBA00011538"/>
    </source>
</evidence>
<dbReference type="GO" id="GO:0000786">
    <property type="term" value="C:nucleosome"/>
    <property type="evidence" value="ECO:0007669"/>
    <property type="project" value="InterPro"/>
</dbReference>
<dbReference type="AlphaFoldDB" id="A0A9D5H8G7"/>
<dbReference type="Gene3D" id="1.10.20.10">
    <property type="entry name" value="Histone, subunit A"/>
    <property type="match status" value="1"/>
</dbReference>
<feature type="region of interest" description="Disordered" evidence="4">
    <location>
        <begin position="63"/>
        <end position="94"/>
    </location>
</feature>
<evidence type="ECO:0000313" key="6">
    <source>
        <dbReference type="EMBL" id="KAJ0967140.1"/>
    </source>
</evidence>